<proteinExistence type="predicted"/>
<organism evidence="2 3">
    <name type="scientific">Streptomyces fuscus</name>
    <dbReference type="NCBI Taxonomy" id="3048495"/>
    <lineage>
        <taxon>Bacteria</taxon>
        <taxon>Bacillati</taxon>
        <taxon>Actinomycetota</taxon>
        <taxon>Actinomycetes</taxon>
        <taxon>Kitasatosporales</taxon>
        <taxon>Streptomycetaceae</taxon>
        <taxon>Streptomyces</taxon>
    </lineage>
</organism>
<feature type="domain" description="DUF6602" evidence="1">
    <location>
        <begin position="24"/>
        <end position="136"/>
    </location>
</feature>
<gene>
    <name evidence="2" type="ORF">QNN03_37340</name>
</gene>
<dbReference type="Pfam" id="PF20247">
    <property type="entry name" value="DUF6602"/>
    <property type="match status" value="1"/>
</dbReference>
<accession>A0ABT7JB45</accession>
<evidence type="ECO:0000259" key="1">
    <source>
        <dbReference type="Pfam" id="PF20247"/>
    </source>
</evidence>
<protein>
    <recommendedName>
        <fullName evidence="1">DUF6602 domain-containing protein</fullName>
    </recommendedName>
</protein>
<evidence type="ECO:0000313" key="3">
    <source>
        <dbReference type="Proteomes" id="UP001241926"/>
    </source>
</evidence>
<dbReference type="EMBL" id="JASJUS010000071">
    <property type="protein sequence ID" value="MDL2082102.1"/>
    <property type="molecule type" value="Genomic_DNA"/>
</dbReference>
<dbReference type="RefSeq" id="WP_285437212.1">
    <property type="nucleotide sequence ID" value="NZ_JASJUS010000071.1"/>
</dbReference>
<dbReference type="InterPro" id="IPR046537">
    <property type="entry name" value="DUF6602"/>
</dbReference>
<dbReference type="Proteomes" id="UP001241926">
    <property type="component" value="Unassembled WGS sequence"/>
</dbReference>
<keyword evidence="3" id="KW-1185">Reference proteome</keyword>
<comment type="caution">
    <text evidence="2">The sequence shown here is derived from an EMBL/GenBank/DDBJ whole genome shotgun (WGS) entry which is preliminary data.</text>
</comment>
<dbReference type="CDD" id="cd21173">
    <property type="entry name" value="NucC-like"/>
    <property type="match status" value="1"/>
</dbReference>
<name>A0ABT7JB45_9ACTN</name>
<sequence length="324" mass="36829">MGTHDLEDFFEQTAARLASEYQRIRKRNDDHGTSGDEGEANWARVVLEHWLPEGYHVVTKGRILSAKHRGGDPHGSPEISPQIDVLILSPYYPKFLVDSEVKTYLADGVVAAFECKNTLKAKHLAEAARTAAVVRRITAPRTGTPYRELFGTPIYGVLAHSHDWKEENSDPIRNVENALYKGIQGLGHPREMLDMVCVADLGTWLPVKMPWVTREARRGDWSKIDEHIQIPAAYALTHMLRQTRATPLMAFMTGLMRRLAWEEPRLLPIANYFHEVAPLGGNGSGRLWGEEIYSEDVRKVITGPSWIVDDRHWRTGDEWARIMF</sequence>
<evidence type="ECO:0000313" key="2">
    <source>
        <dbReference type="EMBL" id="MDL2082102.1"/>
    </source>
</evidence>
<reference evidence="2 3" key="1">
    <citation type="submission" date="2023-05" db="EMBL/GenBank/DDBJ databases">
        <title>Streptomyces fuscus sp. nov., a brown-black pigment producing actinomyces isolated from dry sand of Sea duck farm.</title>
        <authorList>
            <person name="Xie J."/>
            <person name="Shen N."/>
        </authorList>
    </citation>
    <scope>NUCLEOTIDE SEQUENCE [LARGE SCALE GENOMIC DNA]</scope>
    <source>
        <strain evidence="2 3">GXMU-J15</strain>
    </source>
</reference>